<evidence type="ECO:0000313" key="4">
    <source>
        <dbReference type="Ensembl" id="ENSPNAP00000016026.1"/>
    </source>
</evidence>
<evidence type="ECO:0000313" key="5">
    <source>
        <dbReference type="Proteomes" id="UP001501920"/>
    </source>
</evidence>
<proteinExistence type="inferred from homology"/>
<evidence type="ECO:0000256" key="1">
    <source>
        <dbReference type="ARBA" id="ARBA00002844"/>
    </source>
</evidence>
<reference evidence="4 5" key="1">
    <citation type="submission" date="2020-10" db="EMBL/GenBank/DDBJ databases">
        <title>Pygocentrus nattereri (red-bellied piranha) genome, fPygNat1, primary haplotype.</title>
        <authorList>
            <person name="Myers G."/>
            <person name="Meyer A."/>
            <person name="Karagic N."/>
            <person name="Pippel M."/>
            <person name="Winkler S."/>
            <person name="Tracey A."/>
            <person name="Wood J."/>
            <person name="Formenti G."/>
            <person name="Howe K."/>
            <person name="Fedrigo O."/>
            <person name="Jarvis E.D."/>
        </authorList>
    </citation>
    <scope>NUCLEOTIDE SEQUENCE [LARGE SCALE GENOMIC DNA]</scope>
</reference>
<dbReference type="Pfam" id="PF02827">
    <property type="entry name" value="PKI"/>
    <property type="match status" value="1"/>
</dbReference>
<evidence type="ECO:0000256" key="3">
    <source>
        <dbReference type="ARBA" id="ARBA00023013"/>
    </source>
</evidence>
<dbReference type="Ensembl" id="ENSPNAT00000024427.2">
    <property type="protein sequence ID" value="ENSPNAP00000016026.1"/>
    <property type="gene ID" value="ENSPNAG00000022142.2"/>
</dbReference>
<dbReference type="PANTHER" id="PTHR15416">
    <property type="entry name" value="CAMP-DEPENDENT PROTEIN KINASE INHIBITOR/PKI"/>
    <property type="match status" value="1"/>
</dbReference>
<evidence type="ECO:0008006" key="6">
    <source>
        <dbReference type="Google" id="ProtNLM"/>
    </source>
</evidence>
<reference evidence="4" key="3">
    <citation type="submission" date="2025-09" db="UniProtKB">
        <authorList>
            <consortium name="Ensembl"/>
        </authorList>
    </citation>
    <scope>IDENTIFICATION</scope>
</reference>
<comment type="function">
    <text evidence="1">Extremely potent competitive inhibitor of cAMP-dependent protein kinase activity, this protein interacts with the catalytic subunit of the enzyme after the cAMP-induced dissociation of its regulatory chains.</text>
</comment>
<comment type="similarity">
    <text evidence="2">Belongs to the PKI family.</text>
</comment>
<gene>
    <name evidence="4" type="primary">PKIA</name>
</gene>
<dbReference type="GeneTree" id="ENSGT00970000194071"/>
<organism evidence="4 5">
    <name type="scientific">Pygocentrus nattereri</name>
    <name type="common">Red-bellied piranha</name>
    <dbReference type="NCBI Taxonomy" id="42514"/>
    <lineage>
        <taxon>Eukaryota</taxon>
        <taxon>Metazoa</taxon>
        <taxon>Chordata</taxon>
        <taxon>Craniata</taxon>
        <taxon>Vertebrata</taxon>
        <taxon>Euteleostomi</taxon>
        <taxon>Actinopterygii</taxon>
        <taxon>Neopterygii</taxon>
        <taxon>Teleostei</taxon>
        <taxon>Ostariophysi</taxon>
        <taxon>Characiformes</taxon>
        <taxon>Characoidei</taxon>
        <taxon>Pygocentrus</taxon>
    </lineage>
</organism>
<accession>A0A3B4CZ01</accession>
<sequence length="84" mass="8827">MTDVEATYEDFIASGRTGRRNAVHDILGDSGGLDTSQLSQTLSELNINKAGKLIQSCSEQTCSENGGGSKSGPTAELIQTHTII</sequence>
<keyword evidence="3" id="KW-0649">Protein kinase inhibitor</keyword>
<protein>
    <recommendedName>
        <fullName evidence="6">cAMP-dependent protein kinase inhibitor alpha</fullName>
    </recommendedName>
</protein>
<name>A0A3B4CZ01_PYGNA</name>
<dbReference type="GO" id="GO:0004862">
    <property type="term" value="F:cAMP-dependent protein kinase inhibitor activity"/>
    <property type="evidence" value="ECO:0007669"/>
    <property type="project" value="InterPro"/>
</dbReference>
<evidence type="ECO:0000256" key="2">
    <source>
        <dbReference type="ARBA" id="ARBA00006393"/>
    </source>
</evidence>
<dbReference type="Proteomes" id="UP001501920">
    <property type="component" value="Chromosome 24"/>
</dbReference>
<reference evidence="4" key="2">
    <citation type="submission" date="2025-08" db="UniProtKB">
        <authorList>
            <consortium name="Ensembl"/>
        </authorList>
    </citation>
    <scope>IDENTIFICATION</scope>
</reference>
<dbReference type="STRING" id="42514.ENSPNAP00000016026"/>
<dbReference type="AlphaFoldDB" id="A0A3B4CZ01"/>
<dbReference type="InterPro" id="IPR004171">
    <property type="entry name" value="cAMP_dep_PKI"/>
</dbReference>
<keyword evidence="5" id="KW-1185">Reference proteome</keyword>